<reference evidence="1" key="1">
    <citation type="submission" date="2016-06" db="UniProtKB">
        <authorList>
            <consortium name="WormBaseParasite"/>
        </authorList>
    </citation>
    <scope>IDENTIFICATION</scope>
</reference>
<dbReference type="AlphaFoldDB" id="A0A183ENP1"/>
<accession>A0A183ENP1</accession>
<protein>
    <submittedName>
        <fullName evidence="1">Protein kinase domain-containing protein</fullName>
    </submittedName>
</protein>
<name>A0A183ENP1_9BILA</name>
<sequence>LQKCDSDTKQFQMELFLTAVIEFFCNSEHDQLRNFLCCFFSVMLQENDRVGLKQMAVRGHFIRPSLLSVEQEALRRAFGRRILQMFSGPSNLNIDKRLTVNEPAKSDFPISSRYETDFKEIKMIGKGGFGQVFHVICTELMIL</sequence>
<dbReference type="WBParaSite" id="GPUH_0002260901-mRNA-1">
    <property type="protein sequence ID" value="GPUH_0002260901-mRNA-1"/>
    <property type="gene ID" value="GPUH_0002260901"/>
</dbReference>
<dbReference type="Gene3D" id="3.30.200.20">
    <property type="entry name" value="Phosphorylase Kinase, domain 1"/>
    <property type="match status" value="1"/>
</dbReference>
<evidence type="ECO:0000313" key="1">
    <source>
        <dbReference type="WBParaSite" id="GPUH_0002260901-mRNA-1"/>
    </source>
</evidence>
<organism evidence="1">
    <name type="scientific">Gongylonema pulchrum</name>
    <dbReference type="NCBI Taxonomy" id="637853"/>
    <lineage>
        <taxon>Eukaryota</taxon>
        <taxon>Metazoa</taxon>
        <taxon>Ecdysozoa</taxon>
        <taxon>Nematoda</taxon>
        <taxon>Chromadorea</taxon>
        <taxon>Rhabditida</taxon>
        <taxon>Spirurina</taxon>
        <taxon>Spiruromorpha</taxon>
        <taxon>Spiruroidea</taxon>
        <taxon>Gongylonematidae</taxon>
        <taxon>Gongylonema</taxon>
    </lineage>
</organism>
<proteinExistence type="predicted"/>